<organism evidence="1 2">
    <name type="scientific">Bacillus phage BCP8-2</name>
    <dbReference type="NCBI Taxonomy" id="1129192"/>
    <lineage>
        <taxon>Viruses</taxon>
        <taxon>Duplodnaviria</taxon>
        <taxon>Heunggongvirae</taxon>
        <taxon>Uroviricota</taxon>
        <taxon>Caudoviricetes</taxon>
        <taxon>Herelleviridae</taxon>
        <taxon>Bastillevirinae</taxon>
        <taxon>Caeruleovirus</taxon>
        <taxon>Caeruleovirus BCP82</taxon>
    </lineage>
</organism>
<dbReference type="KEGG" id="vg:24723339"/>
<dbReference type="GO" id="GO:0016874">
    <property type="term" value="F:ligase activity"/>
    <property type="evidence" value="ECO:0007669"/>
    <property type="project" value="UniProtKB-KW"/>
</dbReference>
<keyword evidence="2" id="KW-1185">Reference proteome</keyword>
<evidence type="ECO:0000313" key="1">
    <source>
        <dbReference type="EMBL" id="AHJ87113.1"/>
    </source>
</evidence>
<dbReference type="RefSeq" id="YP_009149636.1">
    <property type="nucleotide sequence ID" value="NC_027355.1"/>
</dbReference>
<gene>
    <name evidence="1" type="ORF">BCP8-2_075</name>
</gene>
<proteinExistence type="predicted"/>
<sequence length="107" mass="12558">MDRNERTVSEFYSVQSKGTNGEVQTVRNIPYKTYNFNVDKRVKFLTKVYMPQKGLREFDFTKWDGTMESLFIEWEELIKAVLEGCKDDNTRKLVKYCIDNKGNIGGI</sequence>
<reference evidence="2" key="1">
    <citation type="submission" date="2014-01" db="EMBL/GenBank/DDBJ databases">
        <title>Genomic and Proteomic Analysis of Broad Host Range Virulent Bacillus Group Phage BCP8-2 Leading To the Creation of New Genus within Myoviruses.</title>
        <authorList>
            <person name="Bandara N."/>
            <person name="Asare P.T."/>
            <person name="Kim K.P."/>
        </authorList>
    </citation>
    <scope>NUCLEOTIDE SEQUENCE [LARGE SCALE GENOMIC DNA]</scope>
</reference>
<keyword evidence="1" id="KW-0436">Ligase</keyword>
<protein>
    <submittedName>
        <fullName evidence="1">Putative DNA ligase</fullName>
    </submittedName>
</protein>
<reference evidence="1 2" key="2">
    <citation type="journal article" date="2015" name="Arch. Virol.">
        <title>Complete genome sequence analysis and identification of putative metallo-beta-lactamase and SpoIIIE homologs in Bacillus cereus group phage BCP8-2, a new member of the proposed Bastille-like group.</title>
        <authorList>
            <person name="Asare P.T."/>
            <person name="Bandara N."/>
            <person name="Jeong T.Y."/>
            <person name="Ryu S."/>
            <person name="Klumpp J."/>
            <person name="Kim K.P."/>
        </authorList>
    </citation>
    <scope>NUCLEOTIDE SEQUENCE [LARGE SCALE GENOMIC DNA]</scope>
    <source>
        <strain evidence="1">BCP8-2</strain>
    </source>
</reference>
<accession>A0A0E3D9R5</accession>
<dbReference type="Proteomes" id="UP000033014">
    <property type="component" value="Segment"/>
</dbReference>
<name>A0A0E3D9R5_9CAUD</name>
<evidence type="ECO:0000313" key="2">
    <source>
        <dbReference type="Proteomes" id="UP000033014"/>
    </source>
</evidence>
<dbReference type="GeneID" id="24723339"/>
<dbReference type="EMBL" id="KJ081346">
    <property type="protein sequence ID" value="AHJ87113.1"/>
    <property type="molecule type" value="Genomic_DNA"/>
</dbReference>